<evidence type="ECO:0000256" key="7">
    <source>
        <dbReference type="SAM" id="Phobius"/>
    </source>
</evidence>
<dbReference type="FunFam" id="2.10.25.10:FF:000472">
    <property type="entry name" value="Uncharacterized protein, isoform A"/>
    <property type="match status" value="1"/>
</dbReference>
<dbReference type="AlphaFoldDB" id="A0AAD9JDG2"/>
<dbReference type="SMART" id="SM00209">
    <property type="entry name" value="TSP1"/>
    <property type="match status" value="1"/>
</dbReference>
<dbReference type="PANTHER" id="PTHR12916:SF4">
    <property type="entry name" value="UNINFLATABLE, ISOFORM C"/>
    <property type="match status" value="1"/>
</dbReference>
<evidence type="ECO:0000313" key="9">
    <source>
        <dbReference type="EMBL" id="KAK2150916.1"/>
    </source>
</evidence>
<dbReference type="SMART" id="SM00181">
    <property type="entry name" value="EGF"/>
    <property type="match status" value="5"/>
</dbReference>
<dbReference type="PANTHER" id="PTHR12916">
    <property type="entry name" value="CYTOCHROME C OXIDASE POLYPEPTIDE VIC-2"/>
    <property type="match status" value="1"/>
</dbReference>
<keyword evidence="1 6" id="KW-0245">EGF-like domain</keyword>
<feature type="disulfide bond" evidence="6">
    <location>
        <begin position="154"/>
        <end position="163"/>
    </location>
</feature>
<comment type="caution">
    <text evidence="9">The sequence shown here is derived from an EMBL/GenBank/DDBJ whole genome shotgun (WGS) entry which is preliminary data.</text>
</comment>
<dbReference type="SUPFAM" id="SSF57196">
    <property type="entry name" value="EGF/Laminin"/>
    <property type="match status" value="2"/>
</dbReference>
<keyword evidence="3" id="KW-0677">Repeat</keyword>
<dbReference type="InterPro" id="IPR001881">
    <property type="entry name" value="EGF-like_Ca-bd_dom"/>
</dbReference>
<evidence type="ECO:0000313" key="10">
    <source>
        <dbReference type="Proteomes" id="UP001208570"/>
    </source>
</evidence>
<dbReference type="InterPro" id="IPR000152">
    <property type="entry name" value="EGF-type_Asp/Asn_hydroxyl_site"/>
</dbReference>
<dbReference type="SUPFAM" id="SSF82895">
    <property type="entry name" value="TSP-1 type 1 repeat"/>
    <property type="match status" value="1"/>
</dbReference>
<dbReference type="PROSITE" id="PS50026">
    <property type="entry name" value="EGF_3"/>
    <property type="match status" value="3"/>
</dbReference>
<reference evidence="9" key="1">
    <citation type="journal article" date="2023" name="Mol. Biol. Evol.">
        <title>Third-Generation Sequencing Reveals the Adaptive Role of the Epigenome in Three Deep-Sea Polychaetes.</title>
        <authorList>
            <person name="Perez M."/>
            <person name="Aroh O."/>
            <person name="Sun Y."/>
            <person name="Lan Y."/>
            <person name="Juniper S.K."/>
            <person name="Young C.R."/>
            <person name="Angers B."/>
            <person name="Qian P.Y."/>
        </authorList>
    </citation>
    <scope>NUCLEOTIDE SEQUENCE</scope>
    <source>
        <strain evidence="9">P08H-3</strain>
    </source>
</reference>
<evidence type="ECO:0000256" key="5">
    <source>
        <dbReference type="ARBA" id="ARBA00023180"/>
    </source>
</evidence>
<dbReference type="Gene3D" id="2.10.25.10">
    <property type="entry name" value="Laminin"/>
    <property type="match status" value="3"/>
</dbReference>
<feature type="domain" description="EGF-like" evidence="8">
    <location>
        <begin position="166"/>
        <end position="203"/>
    </location>
</feature>
<keyword evidence="2" id="KW-0732">Signal</keyword>
<feature type="disulfide bond" evidence="6">
    <location>
        <begin position="193"/>
        <end position="202"/>
    </location>
</feature>
<dbReference type="Pfam" id="PF00008">
    <property type="entry name" value="EGF"/>
    <property type="match status" value="1"/>
</dbReference>
<protein>
    <recommendedName>
        <fullName evidence="8">EGF-like domain-containing protein</fullName>
    </recommendedName>
</protein>
<feature type="disulfide bond" evidence="6">
    <location>
        <begin position="116"/>
        <end position="125"/>
    </location>
</feature>
<evidence type="ECO:0000256" key="3">
    <source>
        <dbReference type="ARBA" id="ARBA00022737"/>
    </source>
</evidence>
<keyword evidence="10" id="KW-1185">Reference proteome</keyword>
<dbReference type="PROSITE" id="PS01187">
    <property type="entry name" value="EGF_CA"/>
    <property type="match status" value="1"/>
</dbReference>
<feature type="domain" description="EGF-like" evidence="8">
    <location>
        <begin position="84"/>
        <end position="126"/>
    </location>
</feature>
<dbReference type="PROSITE" id="PS00022">
    <property type="entry name" value="EGF_1"/>
    <property type="match status" value="3"/>
</dbReference>
<keyword evidence="4 6" id="KW-1015">Disulfide bond</keyword>
<evidence type="ECO:0000256" key="6">
    <source>
        <dbReference type="PROSITE-ProRule" id="PRU00076"/>
    </source>
</evidence>
<keyword evidence="5" id="KW-0325">Glycoprotein</keyword>
<evidence type="ECO:0000259" key="8">
    <source>
        <dbReference type="PROSITE" id="PS50026"/>
    </source>
</evidence>
<dbReference type="SMART" id="SM00179">
    <property type="entry name" value="EGF_CA"/>
    <property type="match status" value="2"/>
</dbReference>
<dbReference type="InterPro" id="IPR000742">
    <property type="entry name" value="EGF"/>
</dbReference>
<dbReference type="EMBL" id="JAODUP010000382">
    <property type="protein sequence ID" value="KAK2150916.1"/>
    <property type="molecule type" value="Genomic_DNA"/>
</dbReference>
<evidence type="ECO:0000256" key="4">
    <source>
        <dbReference type="ARBA" id="ARBA00023157"/>
    </source>
</evidence>
<dbReference type="Proteomes" id="UP001208570">
    <property type="component" value="Unassembled WGS sequence"/>
</dbReference>
<keyword evidence="7" id="KW-1133">Transmembrane helix</keyword>
<comment type="caution">
    <text evidence="6">Lacks conserved residue(s) required for the propagation of feature annotation.</text>
</comment>
<keyword evidence="7" id="KW-0812">Transmembrane</keyword>
<feature type="domain" description="EGF-like" evidence="8">
    <location>
        <begin position="128"/>
        <end position="164"/>
    </location>
</feature>
<keyword evidence="7" id="KW-0472">Membrane</keyword>
<proteinExistence type="predicted"/>
<dbReference type="PROSITE" id="PS50092">
    <property type="entry name" value="TSP1"/>
    <property type="match status" value="1"/>
</dbReference>
<evidence type="ECO:0000256" key="1">
    <source>
        <dbReference type="ARBA" id="ARBA00022536"/>
    </source>
</evidence>
<feature type="disulfide bond" evidence="6">
    <location>
        <begin position="170"/>
        <end position="180"/>
    </location>
</feature>
<dbReference type="PROSITE" id="PS00010">
    <property type="entry name" value="ASX_HYDROXYL"/>
    <property type="match status" value="1"/>
</dbReference>
<feature type="transmembrane region" description="Helical" evidence="7">
    <location>
        <begin position="423"/>
        <end position="446"/>
    </location>
</feature>
<dbReference type="Gene3D" id="2.20.100.10">
    <property type="entry name" value="Thrombospondin type-1 (TSP1) repeat"/>
    <property type="match status" value="1"/>
</dbReference>
<organism evidence="9 10">
    <name type="scientific">Paralvinella palmiformis</name>
    <dbReference type="NCBI Taxonomy" id="53620"/>
    <lineage>
        <taxon>Eukaryota</taxon>
        <taxon>Metazoa</taxon>
        <taxon>Spiralia</taxon>
        <taxon>Lophotrochozoa</taxon>
        <taxon>Annelida</taxon>
        <taxon>Polychaeta</taxon>
        <taxon>Sedentaria</taxon>
        <taxon>Canalipalpata</taxon>
        <taxon>Terebellida</taxon>
        <taxon>Terebelliformia</taxon>
        <taxon>Alvinellidae</taxon>
        <taxon>Paralvinella</taxon>
    </lineage>
</organism>
<sequence length="499" mass="56160">MTLAIIASGNMAFVWFKYEENVYLEDIMSTEFLVAGNTGNLHGWLFRVDLCVACLLLPNHSGFCRHDVCTCFEGFTGPLCVDRTPSSCSFTISNQPDVCLDDAYQDLGEESYRCNCEPGYEGIRCERNVDDCIGLTCHNRGVCIDELQSYICRCYPGYTGDRCELFDGSCTGFSCINGYCYEVNGTHGHRCVCLRGYTGTHCEMLIDYCASSPCFHGDCVNEEGTFDSWESWSMCSKSCDKGLQYRYRVCLREPCLDKNSQIQLCEIRPCSVDVIEEQYTVSLLTLKPIIEILQFEEKLRRVIATVINNYCLLFTVRCCSVMPLIGIVVGAPVKLFFEACNGDKTAAKTRPYRQVSGSTDFSQDKMSTELYAEADTTRIYLDGNLLHSIIQERLDDINRDKDLCCLVIKPREKDNNLGSSGKLTFYILIFVGSLVGAILLLIGCFAMKRFQNNKVVGHHPASPEYIYPQDDPAARRPYRIPKVSLSPAGPLRPLRCIKH</sequence>
<evidence type="ECO:0000256" key="2">
    <source>
        <dbReference type="ARBA" id="ARBA00022729"/>
    </source>
</evidence>
<dbReference type="CDD" id="cd00054">
    <property type="entry name" value="EGF_CA"/>
    <property type="match status" value="1"/>
</dbReference>
<dbReference type="GO" id="GO:0005509">
    <property type="term" value="F:calcium ion binding"/>
    <property type="evidence" value="ECO:0007669"/>
    <property type="project" value="InterPro"/>
</dbReference>
<dbReference type="Pfam" id="PF00090">
    <property type="entry name" value="TSP_1"/>
    <property type="match status" value="1"/>
</dbReference>
<dbReference type="InterPro" id="IPR018097">
    <property type="entry name" value="EGF_Ca-bd_CS"/>
</dbReference>
<dbReference type="InterPro" id="IPR036383">
    <property type="entry name" value="TSP1_rpt_sf"/>
</dbReference>
<accession>A0AAD9JDG2</accession>
<dbReference type="PROSITE" id="PS01186">
    <property type="entry name" value="EGF_2"/>
    <property type="match status" value="3"/>
</dbReference>
<gene>
    <name evidence="9" type="ORF">LSH36_382g00000</name>
</gene>
<name>A0AAD9JDG2_9ANNE</name>
<dbReference type="InterPro" id="IPR000884">
    <property type="entry name" value="TSP1_rpt"/>
</dbReference>